<dbReference type="AlphaFoldDB" id="A0A239F0T7"/>
<dbReference type="PROSITE" id="PS51257">
    <property type="entry name" value="PROKAR_LIPOPROTEIN"/>
    <property type="match status" value="1"/>
</dbReference>
<dbReference type="Pfam" id="PF12079">
    <property type="entry name" value="DUF3558"/>
    <property type="match status" value="1"/>
</dbReference>
<feature type="region of interest" description="Disordered" evidence="1">
    <location>
        <begin position="26"/>
        <end position="53"/>
    </location>
</feature>
<dbReference type="Proteomes" id="UP000198327">
    <property type="component" value="Unassembled WGS sequence"/>
</dbReference>
<feature type="signal peptide" evidence="2">
    <location>
        <begin position="1"/>
        <end position="18"/>
    </location>
</feature>
<keyword evidence="2" id="KW-0732">Signal</keyword>
<reference evidence="4" key="1">
    <citation type="submission" date="2017-06" db="EMBL/GenBank/DDBJ databases">
        <authorList>
            <person name="Varghese N."/>
            <person name="Submissions S."/>
        </authorList>
    </citation>
    <scope>NUCLEOTIDE SEQUENCE [LARGE SCALE GENOMIC DNA]</scope>
    <source>
        <strain evidence="4">JCM 23211</strain>
    </source>
</reference>
<evidence type="ECO:0000313" key="4">
    <source>
        <dbReference type="Proteomes" id="UP000198327"/>
    </source>
</evidence>
<feature type="compositionally biased region" description="Polar residues" evidence="1">
    <location>
        <begin position="37"/>
        <end position="50"/>
    </location>
</feature>
<protein>
    <recommendedName>
        <fullName evidence="5">DUF3558 domain-containing protein</fullName>
    </recommendedName>
</protein>
<sequence>MGKKLAIAFCALVLTACAQTVTGTAVGDDASDGQGVPATSTVTESASTPASFDPCGWSESELSIVVGVDPSSKIEVPDGCAWSGEDIGFASMAVATSPAEAVSATPGITELTEMDVEGRAVRVFEFEGDACFARAEIGPQTIQFTMVEDVRSPYCAKLRLAVAVLMSEP</sequence>
<dbReference type="InterPro" id="IPR024520">
    <property type="entry name" value="DUF3558"/>
</dbReference>
<evidence type="ECO:0000256" key="2">
    <source>
        <dbReference type="SAM" id="SignalP"/>
    </source>
</evidence>
<proteinExistence type="predicted"/>
<feature type="chain" id="PRO_5038775458" description="DUF3558 domain-containing protein" evidence="2">
    <location>
        <begin position="19"/>
        <end position="169"/>
    </location>
</feature>
<dbReference type="OrthoDB" id="4458393at2"/>
<name>A0A239F0T7_9NOCA</name>
<dbReference type="RefSeq" id="WP_089244011.1">
    <property type="nucleotide sequence ID" value="NZ_FZOW01000003.1"/>
</dbReference>
<evidence type="ECO:0000256" key="1">
    <source>
        <dbReference type="SAM" id="MobiDB-lite"/>
    </source>
</evidence>
<gene>
    <name evidence="3" type="ORF">SAMN05421642_10339</name>
</gene>
<keyword evidence="4" id="KW-1185">Reference proteome</keyword>
<evidence type="ECO:0008006" key="5">
    <source>
        <dbReference type="Google" id="ProtNLM"/>
    </source>
</evidence>
<accession>A0A239F0T7</accession>
<organism evidence="3 4">
    <name type="scientific">Rhodococcoides kyotonense</name>
    <dbReference type="NCBI Taxonomy" id="398843"/>
    <lineage>
        <taxon>Bacteria</taxon>
        <taxon>Bacillati</taxon>
        <taxon>Actinomycetota</taxon>
        <taxon>Actinomycetes</taxon>
        <taxon>Mycobacteriales</taxon>
        <taxon>Nocardiaceae</taxon>
        <taxon>Rhodococcoides</taxon>
    </lineage>
</organism>
<dbReference type="EMBL" id="FZOW01000003">
    <property type="protein sequence ID" value="SNS50311.1"/>
    <property type="molecule type" value="Genomic_DNA"/>
</dbReference>
<evidence type="ECO:0000313" key="3">
    <source>
        <dbReference type="EMBL" id="SNS50311.1"/>
    </source>
</evidence>